<sequence>MDINEINNKENNRGVSLKGSSWGDLELSFEDGTMSKNIEYDEFAIKLKYKVDTYNYNYEFSYFSFQIMNGGRGYDLYVADENFTVARDFRPYGGYRYEGYIPVNFYRPGDYVIQVKAVIVNDDTYETSETEIAELHLVMEYPNNEKILTSNVRYYEMESCWNSTLSENKEYGFPIYLRDGVLVTAGRETGETAKCPDKSGEIVENSVTYSYNDISVNPTQMGARYLVGLFHTHPPINKCDDNVWKKLGPSSKDKEIIKTYNIQVPGFVYDYDDVGSQYVYGGHELYLNAKIYTYGVERRDYNLDEYPDELHGR</sequence>
<proteinExistence type="predicted"/>
<comment type="caution">
    <text evidence="1">The sequence shown here is derived from an EMBL/GenBank/DDBJ whole genome shotgun (WGS) entry which is preliminary data.</text>
</comment>
<dbReference type="RefSeq" id="WP_087319088.1">
    <property type="nucleotide sequence ID" value="NZ_JBCLUM010000001.1"/>
</dbReference>
<gene>
    <name evidence="1" type="ORF">B5E52_22225</name>
</gene>
<dbReference type="Proteomes" id="UP000196036">
    <property type="component" value="Unassembled WGS sequence"/>
</dbReference>
<protein>
    <recommendedName>
        <fullName evidence="3">DUF4329 domain-containing protein</fullName>
    </recommendedName>
</protein>
<evidence type="ECO:0000313" key="1">
    <source>
        <dbReference type="EMBL" id="OUQ62014.1"/>
    </source>
</evidence>
<dbReference type="EMBL" id="NFLW01000081">
    <property type="protein sequence ID" value="OUQ62014.1"/>
    <property type="molecule type" value="Genomic_DNA"/>
</dbReference>
<dbReference type="AlphaFoldDB" id="A0A1Y4UYJ9"/>
<reference evidence="2" key="1">
    <citation type="submission" date="2017-04" db="EMBL/GenBank/DDBJ databases">
        <title>Function of individual gut microbiota members based on whole genome sequencing of pure cultures obtained from chicken caecum.</title>
        <authorList>
            <person name="Medvecky M."/>
            <person name="Cejkova D."/>
            <person name="Polansky O."/>
            <person name="Karasova D."/>
            <person name="Kubasova T."/>
            <person name="Cizek A."/>
            <person name="Rychlik I."/>
        </authorList>
    </citation>
    <scope>NUCLEOTIDE SEQUENCE [LARGE SCALE GENOMIC DNA]</scope>
    <source>
        <strain evidence="2">An109</strain>
    </source>
</reference>
<evidence type="ECO:0000313" key="2">
    <source>
        <dbReference type="Proteomes" id="UP000196036"/>
    </source>
</evidence>
<name>A0A1Y4UYJ9_9BACE</name>
<evidence type="ECO:0008006" key="3">
    <source>
        <dbReference type="Google" id="ProtNLM"/>
    </source>
</evidence>
<organism evidence="1 2">
    <name type="scientific">Bacteroides xylanisolvens</name>
    <dbReference type="NCBI Taxonomy" id="371601"/>
    <lineage>
        <taxon>Bacteria</taxon>
        <taxon>Pseudomonadati</taxon>
        <taxon>Bacteroidota</taxon>
        <taxon>Bacteroidia</taxon>
        <taxon>Bacteroidales</taxon>
        <taxon>Bacteroidaceae</taxon>
        <taxon>Bacteroides</taxon>
    </lineage>
</organism>
<accession>A0A1Y4UYJ9</accession>